<accession>A0AAF0DAI4</accession>
<organism evidence="11 12">
    <name type="scientific">Emydomyces testavorans</name>
    <dbReference type="NCBI Taxonomy" id="2070801"/>
    <lineage>
        <taxon>Eukaryota</taxon>
        <taxon>Fungi</taxon>
        <taxon>Dikarya</taxon>
        <taxon>Ascomycota</taxon>
        <taxon>Pezizomycotina</taxon>
        <taxon>Eurotiomycetes</taxon>
        <taxon>Eurotiomycetidae</taxon>
        <taxon>Onygenales</taxon>
        <taxon>Nannizziopsiaceae</taxon>
        <taxon>Emydomyces</taxon>
    </lineage>
</organism>
<sequence length="639" mass="70070">MADDGVDDGSNFYNTPLDGSTPLPPSHIASLSETGQPSTLEKPRPQIPGLSLCNESDGHGLQSHPEQEQVTDASESMADSLDRVITAIEAAAKEEAGNISSGINGTGCDSGDTEMQGTKSDEDMVEKETENLASATNEARTLAELQTCDTTMLIAESAICNGATPVMTEALIAEDQPQENGEKEWETDSSPYESSSDSSSDSSTDSSDDDEDYEMLDPEEQARILLAAAGSDDEDARDESSAAREVRTANERQEDIVPKPNITVTPDMEVQMLGSVESIVENIVLIKANISGEYQVLEAGSVLCLANLEVIGVVSDTFGKVEQPLYTVHFTNSEEIKKASLEKGVPVFYVVDHSTFVFTQPLKGLKGSDASNLHDEEIGEDEVEFSDDEAEAEYKRQLKLKRQQKREGRSEFIRGGKSRGRPPGPSGLRYTELNYDDEPREDGYTTLQRPKDLHEQMMARNIPEERPYHHPDRSFRGGRGRGRGRGYDRGRRGHDRGGSARHQSYRNTHRQSPPSEQTLQNPSKEYPSDPTSYNPSPTAYPLPQSPPQAYPTMSPSAPQFPLPNFPFAPQQVPFPFPPPGSHINPTFFSNFMQQQQQQFRPQHEPSRSPATPTSQASTDAFTAAQAQLDLLRRLSGGGL</sequence>
<feature type="compositionally biased region" description="Polar residues" evidence="10">
    <location>
        <begin position="510"/>
        <end position="537"/>
    </location>
</feature>
<dbReference type="AlphaFoldDB" id="A0AAF0DAI4"/>
<evidence type="ECO:0000256" key="9">
    <source>
        <dbReference type="ARBA" id="ARBA00076743"/>
    </source>
</evidence>
<evidence type="ECO:0000256" key="1">
    <source>
        <dbReference type="ARBA" id="ARBA00004123"/>
    </source>
</evidence>
<evidence type="ECO:0000256" key="7">
    <source>
        <dbReference type="ARBA" id="ARBA00022884"/>
    </source>
</evidence>
<evidence type="ECO:0000313" key="11">
    <source>
        <dbReference type="EMBL" id="WEW54916.1"/>
    </source>
</evidence>
<evidence type="ECO:0000313" key="12">
    <source>
        <dbReference type="Proteomes" id="UP001219355"/>
    </source>
</evidence>
<dbReference type="GO" id="GO:0005634">
    <property type="term" value="C:nucleus"/>
    <property type="evidence" value="ECO:0007669"/>
    <property type="project" value="UniProtKB-SubCell"/>
</dbReference>
<comment type="similarity">
    <text evidence="2">Belongs to the NAF1 family.</text>
</comment>
<dbReference type="EMBL" id="CP120627">
    <property type="protein sequence ID" value="WEW54916.1"/>
    <property type="molecule type" value="Genomic_DNA"/>
</dbReference>
<feature type="region of interest" description="Disordered" evidence="10">
    <location>
        <begin position="1"/>
        <end position="77"/>
    </location>
</feature>
<evidence type="ECO:0000256" key="2">
    <source>
        <dbReference type="ARBA" id="ARBA00009801"/>
    </source>
</evidence>
<dbReference type="Pfam" id="PF04410">
    <property type="entry name" value="Gar1"/>
    <property type="match status" value="1"/>
</dbReference>
<dbReference type="GO" id="GO:0003723">
    <property type="term" value="F:RNA binding"/>
    <property type="evidence" value="ECO:0007669"/>
    <property type="project" value="UniProtKB-KW"/>
</dbReference>
<dbReference type="SUPFAM" id="SSF50447">
    <property type="entry name" value="Translation proteins"/>
    <property type="match status" value="1"/>
</dbReference>
<keyword evidence="7" id="KW-0694">RNA-binding</keyword>
<feature type="compositionally biased region" description="Basic and acidic residues" evidence="10">
    <location>
        <begin position="238"/>
        <end position="251"/>
    </location>
</feature>
<evidence type="ECO:0000256" key="8">
    <source>
        <dbReference type="ARBA" id="ARBA00023242"/>
    </source>
</evidence>
<evidence type="ECO:0000256" key="10">
    <source>
        <dbReference type="SAM" id="MobiDB-lite"/>
    </source>
</evidence>
<feature type="region of interest" description="Disordered" evidence="10">
    <location>
        <begin position="175"/>
        <end position="214"/>
    </location>
</feature>
<evidence type="ECO:0000256" key="6">
    <source>
        <dbReference type="ARBA" id="ARBA00022553"/>
    </source>
</evidence>
<keyword evidence="12" id="KW-1185">Reference proteome</keyword>
<dbReference type="GO" id="GO:0005732">
    <property type="term" value="C:sno(s)RNA-containing ribonucleoprotein complex"/>
    <property type="evidence" value="ECO:0007669"/>
    <property type="project" value="InterPro"/>
</dbReference>
<dbReference type="PANTHER" id="PTHR31633">
    <property type="entry name" value="H/ACA RIBONUCLEOPROTEIN COMPLEX NON-CORE SUBUNIT NAF1"/>
    <property type="match status" value="1"/>
</dbReference>
<dbReference type="InterPro" id="IPR040309">
    <property type="entry name" value="Naf1"/>
</dbReference>
<feature type="region of interest" description="Disordered" evidence="10">
    <location>
        <begin position="400"/>
        <end position="558"/>
    </location>
</feature>
<protein>
    <recommendedName>
        <fullName evidence="3">H/ACA ribonucleoprotein complex non-core subunit NAF1</fullName>
    </recommendedName>
    <alternativeName>
        <fullName evidence="9">Nuclear assembly factor 1</fullName>
    </alternativeName>
</protein>
<feature type="compositionally biased region" description="Low complexity" evidence="10">
    <location>
        <begin position="188"/>
        <end position="205"/>
    </location>
</feature>
<keyword evidence="8" id="KW-0539">Nucleus</keyword>
<feature type="compositionally biased region" description="Polar residues" evidence="10">
    <location>
        <begin position="608"/>
        <end position="620"/>
    </location>
</feature>
<gene>
    <name evidence="11" type="ORF">PRK78_000343</name>
</gene>
<reference evidence="11" key="1">
    <citation type="submission" date="2023-03" db="EMBL/GenBank/DDBJ databases">
        <title>Emydomyces testavorans Genome Sequence.</title>
        <authorList>
            <person name="Hoyer L."/>
        </authorList>
    </citation>
    <scope>NUCLEOTIDE SEQUENCE</scope>
    <source>
        <strain evidence="11">16-2883</strain>
    </source>
</reference>
<keyword evidence="4" id="KW-0690">Ribosome biogenesis</keyword>
<keyword evidence="6" id="KW-0597">Phosphoprotein</keyword>
<dbReference type="Gene3D" id="2.40.10.230">
    <property type="entry name" value="Probable tRNA pseudouridine synthase domain"/>
    <property type="match status" value="1"/>
</dbReference>
<dbReference type="GO" id="GO:0006364">
    <property type="term" value="P:rRNA processing"/>
    <property type="evidence" value="ECO:0007669"/>
    <property type="project" value="UniProtKB-KW"/>
</dbReference>
<name>A0AAF0DAI4_9EURO</name>
<evidence type="ECO:0000256" key="5">
    <source>
        <dbReference type="ARBA" id="ARBA00022552"/>
    </source>
</evidence>
<evidence type="ECO:0000256" key="3">
    <source>
        <dbReference type="ARBA" id="ARBA00021438"/>
    </source>
</evidence>
<feature type="compositionally biased region" description="Polar residues" evidence="10">
    <location>
        <begin position="29"/>
        <end position="39"/>
    </location>
</feature>
<dbReference type="GO" id="GO:0000493">
    <property type="term" value="P:box H/ACA snoRNP assembly"/>
    <property type="evidence" value="ECO:0007669"/>
    <property type="project" value="InterPro"/>
</dbReference>
<evidence type="ECO:0000256" key="4">
    <source>
        <dbReference type="ARBA" id="ARBA00022517"/>
    </source>
</evidence>
<comment type="subcellular location">
    <subcellularLocation>
        <location evidence="1">Nucleus</location>
    </subcellularLocation>
</comment>
<feature type="compositionally biased region" description="Basic and acidic residues" evidence="10">
    <location>
        <begin position="119"/>
        <end position="130"/>
    </location>
</feature>
<dbReference type="InterPro" id="IPR009000">
    <property type="entry name" value="Transl_B-barrel_sf"/>
</dbReference>
<feature type="compositionally biased region" description="Basic and acidic residues" evidence="10">
    <location>
        <begin position="405"/>
        <end position="414"/>
    </location>
</feature>
<feature type="region of interest" description="Disordered" evidence="10">
    <location>
        <begin position="229"/>
        <end position="251"/>
    </location>
</feature>
<feature type="region of interest" description="Disordered" evidence="10">
    <location>
        <begin position="96"/>
        <end position="138"/>
    </location>
</feature>
<keyword evidence="5" id="KW-0698">rRNA processing</keyword>
<dbReference type="FunFam" id="2.40.10.230:FF:000002">
    <property type="entry name" value="H/ACA ribonucleoprotein complex non-core subunit NAF1"/>
    <property type="match status" value="1"/>
</dbReference>
<feature type="region of interest" description="Disordered" evidence="10">
    <location>
        <begin position="591"/>
        <end position="624"/>
    </location>
</feature>
<proteinExistence type="inferred from homology"/>
<dbReference type="Proteomes" id="UP001219355">
    <property type="component" value="Chromosome 1"/>
</dbReference>
<feature type="compositionally biased region" description="Basic and acidic residues" evidence="10">
    <location>
        <begin position="485"/>
        <end position="498"/>
    </location>
</feature>
<dbReference type="InterPro" id="IPR007504">
    <property type="entry name" value="H/ACA_rnp_Gar1/Naf1"/>
</dbReference>
<dbReference type="PANTHER" id="PTHR31633:SF1">
    <property type="entry name" value="H_ACA RIBONUCLEOPROTEIN COMPLEX NON-CORE SUBUNIT NAF1"/>
    <property type="match status" value="1"/>
</dbReference>
<feature type="compositionally biased region" description="Basic and acidic residues" evidence="10">
    <location>
        <begin position="449"/>
        <end position="475"/>
    </location>
</feature>
<dbReference type="GO" id="GO:0001522">
    <property type="term" value="P:pseudouridine synthesis"/>
    <property type="evidence" value="ECO:0007669"/>
    <property type="project" value="InterPro"/>
</dbReference>
<dbReference type="InterPro" id="IPR038664">
    <property type="entry name" value="Gar1/Naf1_Cbf5-bd_sf"/>
</dbReference>
<feature type="compositionally biased region" description="Pro residues" evidence="10">
    <location>
        <begin position="538"/>
        <end position="549"/>
    </location>
</feature>